<sequence>MFPKNHRACNHYAKLNYLRPLSSWASKPRTAAPPPSSSSCVPLLLLVPPLFDCSPPLEASCFALALASSFCSS</sequence>
<dbReference type="EMBL" id="MU003819">
    <property type="protein sequence ID" value="KAF2718807.1"/>
    <property type="molecule type" value="Genomic_DNA"/>
</dbReference>
<comment type="caution">
    <text evidence="1">The sequence shown here is derived from an EMBL/GenBank/DDBJ whole genome shotgun (WGS) entry which is preliminary data.</text>
</comment>
<reference evidence="1" key="1">
    <citation type="journal article" date="2020" name="Stud. Mycol.">
        <title>101 Dothideomycetes genomes: a test case for predicting lifestyles and emergence of pathogens.</title>
        <authorList>
            <person name="Haridas S."/>
            <person name="Albert R."/>
            <person name="Binder M."/>
            <person name="Bloem J."/>
            <person name="Labutti K."/>
            <person name="Salamov A."/>
            <person name="Andreopoulos B."/>
            <person name="Baker S."/>
            <person name="Barry K."/>
            <person name="Bills G."/>
            <person name="Bluhm B."/>
            <person name="Cannon C."/>
            <person name="Castanera R."/>
            <person name="Culley D."/>
            <person name="Daum C."/>
            <person name="Ezra D."/>
            <person name="Gonzalez J."/>
            <person name="Henrissat B."/>
            <person name="Kuo A."/>
            <person name="Liang C."/>
            <person name="Lipzen A."/>
            <person name="Lutzoni F."/>
            <person name="Magnuson J."/>
            <person name="Mondo S."/>
            <person name="Nolan M."/>
            <person name="Ohm R."/>
            <person name="Pangilinan J."/>
            <person name="Park H.-J."/>
            <person name="Ramirez L."/>
            <person name="Alfaro M."/>
            <person name="Sun H."/>
            <person name="Tritt A."/>
            <person name="Yoshinaga Y."/>
            <person name="Zwiers L.-H."/>
            <person name="Turgeon B."/>
            <person name="Goodwin S."/>
            <person name="Spatafora J."/>
            <person name="Crous P."/>
            <person name="Grigoriev I."/>
        </authorList>
    </citation>
    <scope>NUCLEOTIDE SEQUENCE</scope>
    <source>
        <strain evidence="1">CBS 116435</strain>
    </source>
</reference>
<gene>
    <name evidence="1" type="ORF">K431DRAFT_124431</name>
</gene>
<organism evidence="1 2">
    <name type="scientific">Polychaeton citri CBS 116435</name>
    <dbReference type="NCBI Taxonomy" id="1314669"/>
    <lineage>
        <taxon>Eukaryota</taxon>
        <taxon>Fungi</taxon>
        <taxon>Dikarya</taxon>
        <taxon>Ascomycota</taxon>
        <taxon>Pezizomycotina</taxon>
        <taxon>Dothideomycetes</taxon>
        <taxon>Dothideomycetidae</taxon>
        <taxon>Capnodiales</taxon>
        <taxon>Capnodiaceae</taxon>
        <taxon>Polychaeton</taxon>
    </lineage>
</organism>
<evidence type="ECO:0000313" key="2">
    <source>
        <dbReference type="Proteomes" id="UP000799441"/>
    </source>
</evidence>
<name>A0A9P4Q6A7_9PEZI</name>
<dbReference type="AlphaFoldDB" id="A0A9P4Q6A7"/>
<proteinExistence type="predicted"/>
<evidence type="ECO:0000313" key="1">
    <source>
        <dbReference type="EMBL" id="KAF2718807.1"/>
    </source>
</evidence>
<keyword evidence="2" id="KW-1185">Reference proteome</keyword>
<dbReference type="Proteomes" id="UP000799441">
    <property type="component" value="Unassembled WGS sequence"/>
</dbReference>
<accession>A0A9P4Q6A7</accession>
<protein>
    <submittedName>
        <fullName evidence="1">Uncharacterized protein</fullName>
    </submittedName>
</protein>